<comment type="caution">
    <text evidence="1">The sequence shown here is derived from an EMBL/GenBank/DDBJ whole genome shotgun (WGS) entry which is preliminary data.</text>
</comment>
<proteinExistence type="predicted"/>
<accession>A0A9D4MWC4</accession>
<organism evidence="1 2">
    <name type="scientific">Dreissena polymorpha</name>
    <name type="common">Zebra mussel</name>
    <name type="synonym">Mytilus polymorpha</name>
    <dbReference type="NCBI Taxonomy" id="45954"/>
    <lineage>
        <taxon>Eukaryota</taxon>
        <taxon>Metazoa</taxon>
        <taxon>Spiralia</taxon>
        <taxon>Lophotrochozoa</taxon>
        <taxon>Mollusca</taxon>
        <taxon>Bivalvia</taxon>
        <taxon>Autobranchia</taxon>
        <taxon>Heteroconchia</taxon>
        <taxon>Euheterodonta</taxon>
        <taxon>Imparidentia</taxon>
        <taxon>Neoheterodontei</taxon>
        <taxon>Myida</taxon>
        <taxon>Dreissenoidea</taxon>
        <taxon>Dreissenidae</taxon>
        <taxon>Dreissena</taxon>
    </lineage>
</organism>
<dbReference type="Proteomes" id="UP000828390">
    <property type="component" value="Unassembled WGS sequence"/>
</dbReference>
<dbReference type="EMBL" id="JAIWYP010000001">
    <property type="protein sequence ID" value="KAH3885063.1"/>
    <property type="molecule type" value="Genomic_DNA"/>
</dbReference>
<dbReference type="AlphaFoldDB" id="A0A9D4MWC4"/>
<name>A0A9D4MWC4_DREPO</name>
<sequence length="76" mass="9010">MLWFSKKKMELELLHMEIRISTEQLSDETKMVDESDAILQEMSRHEAELIKEVGVRMLVEGCFVIDLMAVHRRMLM</sequence>
<evidence type="ECO:0000313" key="2">
    <source>
        <dbReference type="Proteomes" id="UP000828390"/>
    </source>
</evidence>
<reference evidence="1" key="2">
    <citation type="submission" date="2020-11" db="EMBL/GenBank/DDBJ databases">
        <authorList>
            <person name="McCartney M.A."/>
            <person name="Auch B."/>
            <person name="Kono T."/>
            <person name="Mallez S."/>
            <person name="Becker A."/>
            <person name="Gohl D.M."/>
            <person name="Silverstein K.A.T."/>
            <person name="Koren S."/>
            <person name="Bechman K.B."/>
            <person name="Herman A."/>
            <person name="Abrahante J.E."/>
            <person name="Garbe J."/>
        </authorList>
    </citation>
    <scope>NUCLEOTIDE SEQUENCE</scope>
    <source>
        <strain evidence="1">Duluth1</strain>
        <tissue evidence="1">Whole animal</tissue>
    </source>
</reference>
<reference evidence="1" key="1">
    <citation type="journal article" date="2019" name="bioRxiv">
        <title>The Genome of the Zebra Mussel, Dreissena polymorpha: A Resource for Invasive Species Research.</title>
        <authorList>
            <person name="McCartney M.A."/>
            <person name="Auch B."/>
            <person name="Kono T."/>
            <person name="Mallez S."/>
            <person name="Zhang Y."/>
            <person name="Obille A."/>
            <person name="Becker A."/>
            <person name="Abrahante J.E."/>
            <person name="Garbe J."/>
            <person name="Badalamenti J.P."/>
            <person name="Herman A."/>
            <person name="Mangelson H."/>
            <person name="Liachko I."/>
            <person name="Sullivan S."/>
            <person name="Sone E.D."/>
            <person name="Koren S."/>
            <person name="Silverstein K.A.T."/>
            <person name="Beckman K.B."/>
            <person name="Gohl D.M."/>
        </authorList>
    </citation>
    <scope>NUCLEOTIDE SEQUENCE</scope>
    <source>
        <strain evidence="1">Duluth1</strain>
        <tissue evidence="1">Whole animal</tissue>
    </source>
</reference>
<protein>
    <submittedName>
        <fullName evidence="1">Uncharacterized protein</fullName>
    </submittedName>
</protein>
<keyword evidence="2" id="KW-1185">Reference proteome</keyword>
<evidence type="ECO:0000313" key="1">
    <source>
        <dbReference type="EMBL" id="KAH3885063.1"/>
    </source>
</evidence>
<gene>
    <name evidence="1" type="ORF">DPMN_009051</name>
</gene>